<evidence type="ECO:0000256" key="1">
    <source>
        <dbReference type="ARBA" id="ARBA00022448"/>
    </source>
</evidence>
<dbReference type="SUPFAM" id="SSF46458">
    <property type="entry name" value="Globin-like"/>
    <property type="match status" value="1"/>
</dbReference>
<keyword evidence="4" id="KW-0408">Iron</keyword>
<reference evidence="6 7" key="1">
    <citation type="submission" date="2018-05" db="EMBL/GenBank/DDBJ databases">
        <title>Genome Sequence of an Efficient Indole-Degrading Bacterium, Alcaligenes sp.YBY.</title>
        <authorList>
            <person name="Yang B."/>
        </authorList>
    </citation>
    <scope>NUCLEOTIDE SEQUENCE [LARGE SCALE GENOMIC DNA]</scope>
    <source>
        <strain evidence="6 7">YBY</strain>
    </source>
</reference>
<dbReference type="GO" id="GO:0020037">
    <property type="term" value="F:heme binding"/>
    <property type="evidence" value="ECO:0007669"/>
    <property type="project" value="InterPro"/>
</dbReference>
<dbReference type="GO" id="GO:0046872">
    <property type="term" value="F:metal ion binding"/>
    <property type="evidence" value="ECO:0007669"/>
    <property type="project" value="UniProtKB-KW"/>
</dbReference>
<dbReference type="InterPro" id="IPR001486">
    <property type="entry name" value="Hemoglobin_trunc"/>
</dbReference>
<dbReference type="GO" id="GO:0019825">
    <property type="term" value="F:oxygen binding"/>
    <property type="evidence" value="ECO:0007669"/>
    <property type="project" value="InterPro"/>
</dbReference>
<evidence type="ECO:0000256" key="3">
    <source>
        <dbReference type="ARBA" id="ARBA00022723"/>
    </source>
</evidence>
<feature type="domain" description="TehB/YeaR-like" evidence="5">
    <location>
        <begin position="143"/>
        <end position="210"/>
    </location>
</feature>
<dbReference type="InterPro" id="IPR014710">
    <property type="entry name" value="RmlC-like_jellyroll"/>
</dbReference>
<dbReference type="Gene3D" id="1.10.490.10">
    <property type="entry name" value="Globins"/>
    <property type="match status" value="1"/>
</dbReference>
<protein>
    <submittedName>
        <fullName evidence="6">Globin</fullName>
    </submittedName>
</protein>
<keyword evidence="2" id="KW-0349">Heme</keyword>
<evidence type="ECO:0000256" key="2">
    <source>
        <dbReference type="ARBA" id="ARBA00022617"/>
    </source>
</evidence>
<dbReference type="STRING" id="511.UZ73_12560"/>
<accession>A0A2U2BIW2</accession>
<dbReference type="Gene3D" id="2.60.120.10">
    <property type="entry name" value="Jelly Rolls"/>
    <property type="match status" value="1"/>
</dbReference>
<proteinExistence type="predicted"/>
<dbReference type="RefSeq" id="WP_109089216.1">
    <property type="nucleotide sequence ID" value="NZ_QEXO01000003.1"/>
</dbReference>
<dbReference type="InterPro" id="IPR015392">
    <property type="entry name" value="TehB/YeaR-like_dom"/>
</dbReference>
<dbReference type="AlphaFoldDB" id="A0A2U2BIW2"/>
<organism evidence="6 7">
    <name type="scientific">Alcaligenes faecalis</name>
    <dbReference type="NCBI Taxonomy" id="511"/>
    <lineage>
        <taxon>Bacteria</taxon>
        <taxon>Pseudomonadati</taxon>
        <taxon>Pseudomonadota</taxon>
        <taxon>Betaproteobacteria</taxon>
        <taxon>Burkholderiales</taxon>
        <taxon>Alcaligenaceae</taxon>
        <taxon>Alcaligenes</taxon>
    </lineage>
</organism>
<evidence type="ECO:0000313" key="6">
    <source>
        <dbReference type="EMBL" id="PWE13949.1"/>
    </source>
</evidence>
<dbReference type="InterPro" id="IPR012292">
    <property type="entry name" value="Globin/Proto"/>
</dbReference>
<dbReference type="EMBL" id="QEXO01000003">
    <property type="protein sequence ID" value="PWE13949.1"/>
    <property type="molecule type" value="Genomic_DNA"/>
</dbReference>
<dbReference type="Pfam" id="PF01152">
    <property type="entry name" value="Bac_globin"/>
    <property type="match status" value="1"/>
</dbReference>
<reference evidence="6 7" key="2">
    <citation type="submission" date="2018-05" db="EMBL/GenBank/DDBJ databases">
        <authorList>
            <person name="Lanie J.A."/>
            <person name="Ng W.-L."/>
            <person name="Kazmierczak K.M."/>
            <person name="Andrzejewski T.M."/>
            <person name="Davidsen T.M."/>
            <person name="Wayne K.J."/>
            <person name="Tettelin H."/>
            <person name="Glass J.I."/>
            <person name="Rusch D."/>
            <person name="Podicherti R."/>
            <person name="Tsui H.-C.T."/>
            <person name="Winkler M.E."/>
        </authorList>
    </citation>
    <scope>NUCLEOTIDE SEQUENCE [LARGE SCALE GENOMIC DNA]</scope>
    <source>
        <strain evidence="6 7">YBY</strain>
    </source>
</reference>
<keyword evidence="3" id="KW-0479">Metal-binding</keyword>
<evidence type="ECO:0000313" key="7">
    <source>
        <dbReference type="Proteomes" id="UP000245216"/>
    </source>
</evidence>
<evidence type="ECO:0000259" key="5">
    <source>
        <dbReference type="Pfam" id="PF09313"/>
    </source>
</evidence>
<dbReference type="CDD" id="cd08916">
    <property type="entry name" value="TrHb3_P"/>
    <property type="match status" value="1"/>
</dbReference>
<dbReference type="Proteomes" id="UP000245216">
    <property type="component" value="Unassembled WGS sequence"/>
</dbReference>
<gene>
    <name evidence="6" type="ORF">DF183_12370</name>
</gene>
<dbReference type="SUPFAM" id="SSF51197">
    <property type="entry name" value="Clavaminate synthase-like"/>
    <property type="match status" value="1"/>
</dbReference>
<sequence length="224" mass="25699">MTHSPPQADYTEADIRQLVTQFYAQVRQDVQLGPIFEHHVQDWDEHLDMLCDFWSAILLGTRRFKGAPIARHAALPELSWPLFERWLEIFHQTTANLGKPALQEKADAMADRIAAKLWQTYQSQSNQTRLPDTLPEGLERYSQSPVFTPDNLPEALRRAHNTKAGTWGLLRVQTGVLRFALDQEPFTEVVLTAGQCVAIEPQILHHVEFELPGSFQIEFFKQAR</sequence>
<name>A0A2U2BIW2_ALCFA</name>
<evidence type="ECO:0000256" key="4">
    <source>
        <dbReference type="ARBA" id="ARBA00023004"/>
    </source>
</evidence>
<dbReference type="Pfam" id="PF09313">
    <property type="entry name" value="TehB-like"/>
    <property type="match status" value="1"/>
</dbReference>
<dbReference type="InterPro" id="IPR009050">
    <property type="entry name" value="Globin-like_sf"/>
</dbReference>
<comment type="caution">
    <text evidence="6">The sequence shown here is derived from an EMBL/GenBank/DDBJ whole genome shotgun (WGS) entry which is preliminary data.</text>
</comment>
<keyword evidence="1" id="KW-0813">Transport</keyword>